<evidence type="ECO:0008006" key="3">
    <source>
        <dbReference type="Google" id="ProtNLM"/>
    </source>
</evidence>
<dbReference type="AlphaFoldDB" id="A0AAV4WVV1"/>
<organism evidence="1 2">
    <name type="scientific">Caerostris extrusa</name>
    <name type="common">Bark spider</name>
    <name type="synonym">Caerostris bankana</name>
    <dbReference type="NCBI Taxonomy" id="172846"/>
    <lineage>
        <taxon>Eukaryota</taxon>
        <taxon>Metazoa</taxon>
        <taxon>Ecdysozoa</taxon>
        <taxon>Arthropoda</taxon>
        <taxon>Chelicerata</taxon>
        <taxon>Arachnida</taxon>
        <taxon>Araneae</taxon>
        <taxon>Araneomorphae</taxon>
        <taxon>Entelegynae</taxon>
        <taxon>Araneoidea</taxon>
        <taxon>Araneidae</taxon>
        <taxon>Caerostris</taxon>
    </lineage>
</organism>
<dbReference type="Proteomes" id="UP001054945">
    <property type="component" value="Unassembled WGS sequence"/>
</dbReference>
<dbReference type="EMBL" id="BPLR01016854">
    <property type="protein sequence ID" value="GIY86877.1"/>
    <property type="molecule type" value="Genomic_DNA"/>
</dbReference>
<protein>
    <recommendedName>
        <fullName evidence="3">Secreted protein</fullName>
    </recommendedName>
</protein>
<name>A0AAV4WVV1_CAEEX</name>
<evidence type="ECO:0000313" key="2">
    <source>
        <dbReference type="Proteomes" id="UP001054945"/>
    </source>
</evidence>
<accession>A0AAV4WVV1</accession>
<keyword evidence="2" id="KW-1185">Reference proteome</keyword>
<comment type="caution">
    <text evidence="1">The sequence shown here is derived from an EMBL/GenBank/DDBJ whole genome shotgun (WGS) entry which is preliminary data.</text>
</comment>
<evidence type="ECO:0000313" key="1">
    <source>
        <dbReference type="EMBL" id="GIY86877.1"/>
    </source>
</evidence>
<sequence>MTGINVLLPRGWSCTVILVRLAELQARIPHLHILRSASSGSRLSSCSPSLSFASSLLLFAGFLSGREKRCSTSCLSSFPLEKICSIVLFVDVNFVYTSHRTELWNYMYIKYFLSRFCHLET</sequence>
<reference evidence="1 2" key="1">
    <citation type="submission" date="2021-06" db="EMBL/GenBank/DDBJ databases">
        <title>Caerostris extrusa draft genome.</title>
        <authorList>
            <person name="Kono N."/>
            <person name="Arakawa K."/>
        </authorList>
    </citation>
    <scope>NUCLEOTIDE SEQUENCE [LARGE SCALE GENOMIC DNA]</scope>
</reference>
<proteinExistence type="predicted"/>
<gene>
    <name evidence="1" type="ORF">CEXT_15231</name>
</gene>